<evidence type="ECO:0008006" key="3">
    <source>
        <dbReference type="Google" id="ProtNLM"/>
    </source>
</evidence>
<reference evidence="1 2" key="1">
    <citation type="submission" date="2019-03" db="EMBL/GenBank/DDBJ databases">
        <title>Genomic Encyclopedia of Type Strains, Phase III (KMG-III): the genomes of soil and plant-associated and newly described type strains.</title>
        <authorList>
            <person name="Whitman W."/>
        </authorList>
    </citation>
    <scope>NUCLEOTIDE SEQUENCE [LARGE SCALE GENOMIC DNA]</scope>
    <source>
        <strain evidence="1 2">CECT 8976</strain>
    </source>
</reference>
<comment type="caution">
    <text evidence="1">The sequence shown here is derived from an EMBL/GenBank/DDBJ whole genome shotgun (WGS) entry which is preliminary data.</text>
</comment>
<dbReference type="AlphaFoldDB" id="A0A4R7BCK2"/>
<accession>A0A4R7BCK2</accession>
<gene>
    <name evidence="1" type="ORF">DFP86_10170</name>
</gene>
<sequence length="355" mass="39215">MVNALAGEAPTTVALEHLLHLLAWEAPPQAWRPWQAAYDVFLWQRVQYLCEQSVDDGCIFQALQALSPARCQRFLRTPQVARLLYRHDDNEDVWRGGTRLAGFLLEELGDLDTAACDSAVLPCARRVTLLADALALDLDGRQTFPDEDGQWRTVCHASPEREAVLDQLSDAMAALQHLSPSLAALVTTCIEVLALRCEPETPRGLFSSTFSHYVGLVRITNAHLAEADAPALMDALVHEAIHCLLYRYEESCAPFQSARAWTVTIQSPWTGATIALPSYLQACMVWYGLFHLWRLAAVSGFGPAPRVAQLAERARVGFCHRPVSEGLIAHRGWIAPAYLDLLLAAEARMLAEPPG</sequence>
<dbReference type="Proteomes" id="UP000295611">
    <property type="component" value="Unassembled WGS sequence"/>
</dbReference>
<keyword evidence="2" id="KW-1185">Reference proteome</keyword>
<name>A0A4R7BCK2_9NEIS</name>
<dbReference type="RefSeq" id="WP_133678012.1">
    <property type="nucleotide sequence ID" value="NZ_SNZP01000001.1"/>
</dbReference>
<dbReference type="InterPro" id="IPR026337">
    <property type="entry name" value="AKG_HExxH"/>
</dbReference>
<evidence type="ECO:0000313" key="2">
    <source>
        <dbReference type="Proteomes" id="UP000295611"/>
    </source>
</evidence>
<protein>
    <recommendedName>
        <fullName evidence="3">HEXXH motif-containing protein</fullName>
    </recommendedName>
</protein>
<evidence type="ECO:0000313" key="1">
    <source>
        <dbReference type="EMBL" id="TDR82681.1"/>
    </source>
</evidence>
<organism evidence="1 2">
    <name type="scientific">Paludibacterium purpuratum</name>
    <dbReference type="NCBI Taxonomy" id="1144873"/>
    <lineage>
        <taxon>Bacteria</taxon>
        <taxon>Pseudomonadati</taxon>
        <taxon>Pseudomonadota</taxon>
        <taxon>Betaproteobacteria</taxon>
        <taxon>Neisseriales</taxon>
        <taxon>Chromobacteriaceae</taxon>
        <taxon>Paludibacterium</taxon>
    </lineage>
</organism>
<dbReference type="NCBIfam" id="TIGR04267">
    <property type="entry name" value="mod_HExxH"/>
    <property type="match status" value="1"/>
</dbReference>
<proteinExistence type="predicted"/>
<dbReference type="EMBL" id="SNZP01000001">
    <property type="protein sequence ID" value="TDR82681.1"/>
    <property type="molecule type" value="Genomic_DNA"/>
</dbReference>
<dbReference type="OrthoDB" id="6053998at2"/>